<organism evidence="1 2">
    <name type="scientific">Trifolium medium</name>
    <dbReference type="NCBI Taxonomy" id="97028"/>
    <lineage>
        <taxon>Eukaryota</taxon>
        <taxon>Viridiplantae</taxon>
        <taxon>Streptophyta</taxon>
        <taxon>Embryophyta</taxon>
        <taxon>Tracheophyta</taxon>
        <taxon>Spermatophyta</taxon>
        <taxon>Magnoliopsida</taxon>
        <taxon>eudicotyledons</taxon>
        <taxon>Gunneridae</taxon>
        <taxon>Pentapetalae</taxon>
        <taxon>rosids</taxon>
        <taxon>fabids</taxon>
        <taxon>Fabales</taxon>
        <taxon>Fabaceae</taxon>
        <taxon>Papilionoideae</taxon>
        <taxon>50 kb inversion clade</taxon>
        <taxon>NPAAA clade</taxon>
        <taxon>Hologalegina</taxon>
        <taxon>IRL clade</taxon>
        <taxon>Trifolieae</taxon>
        <taxon>Trifolium</taxon>
    </lineage>
</organism>
<name>A0A392UWW6_9FABA</name>
<comment type="caution">
    <text evidence="1">The sequence shown here is derived from an EMBL/GenBank/DDBJ whole genome shotgun (WGS) entry which is preliminary data.</text>
</comment>
<keyword evidence="2" id="KW-1185">Reference proteome</keyword>
<dbReference type="PANTHER" id="PTHR31100:SF51">
    <property type="entry name" value="AT-HOOK MOTIF NUCLEAR-LOCALIZED PROTEIN 29"/>
    <property type="match status" value="1"/>
</dbReference>
<sequence length="62" mass="6708">PSSVVSPRPRGRPPGSKNKLKIPIVETHVNRNVLSSHVLDITHGADLSTSLLDYVYDSIADS</sequence>
<dbReference type="GO" id="GO:0003700">
    <property type="term" value="F:DNA-binding transcription factor activity"/>
    <property type="evidence" value="ECO:0007669"/>
    <property type="project" value="TreeGrafter"/>
</dbReference>
<accession>A0A392UWW6</accession>
<protein>
    <submittedName>
        <fullName evidence="1">Putative DNA-binding protein ESCAROLA-like</fullName>
    </submittedName>
</protein>
<dbReference type="Proteomes" id="UP000265520">
    <property type="component" value="Unassembled WGS sequence"/>
</dbReference>
<dbReference type="GO" id="GO:0005634">
    <property type="term" value="C:nucleus"/>
    <property type="evidence" value="ECO:0007669"/>
    <property type="project" value="TreeGrafter"/>
</dbReference>
<dbReference type="GO" id="GO:0010228">
    <property type="term" value="P:vegetative to reproductive phase transition of meristem"/>
    <property type="evidence" value="ECO:0007669"/>
    <property type="project" value="TreeGrafter"/>
</dbReference>
<dbReference type="GO" id="GO:0003680">
    <property type="term" value="F:minor groove of adenine-thymine-rich DNA binding"/>
    <property type="evidence" value="ECO:0007669"/>
    <property type="project" value="InterPro"/>
</dbReference>
<keyword evidence="1" id="KW-0238">DNA-binding</keyword>
<dbReference type="InterPro" id="IPR014476">
    <property type="entry name" value="AHL15-29"/>
</dbReference>
<dbReference type="EMBL" id="LXQA010975027">
    <property type="protein sequence ID" value="MCI79499.1"/>
    <property type="molecule type" value="Genomic_DNA"/>
</dbReference>
<proteinExistence type="predicted"/>
<evidence type="ECO:0000313" key="1">
    <source>
        <dbReference type="EMBL" id="MCI79499.1"/>
    </source>
</evidence>
<reference evidence="1 2" key="1">
    <citation type="journal article" date="2018" name="Front. Plant Sci.">
        <title>Red Clover (Trifolium pratense) and Zigzag Clover (T. medium) - A Picture of Genomic Similarities and Differences.</title>
        <authorList>
            <person name="Dluhosova J."/>
            <person name="Istvanek J."/>
            <person name="Nedelnik J."/>
            <person name="Repkova J."/>
        </authorList>
    </citation>
    <scope>NUCLEOTIDE SEQUENCE [LARGE SCALE GENOMIC DNA]</scope>
    <source>
        <strain evidence="2">cv. 10/8</strain>
        <tissue evidence="1">Leaf</tissue>
    </source>
</reference>
<dbReference type="PANTHER" id="PTHR31100">
    <property type="entry name" value="AT-HOOK MOTIF NUCLEAR-LOCALIZED PROTEIN 15"/>
    <property type="match status" value="1"/>
</dbReference>
<feature type="non-terminal residue" evidence="1">
    <location>
        <position position="1"/>
    </location>
</feature>
<dbReference type="AlphaFoldDB" id="A0A392UWW6"/>
<evidence type="ECO:0000313" key="2">
    <source>
        <dbReference type="Proteomes" id="UP000265520"/>
    </source>
</evidence>